<evidence type="ECO:0000256" key="1">
    <source>
        <dbReference type="SAM" id="MobiDB-lite"/>
    </source>
</evidence>
<accession>A0AAW1KVH2</accession>
<dbReference type="EMBL" id="JBDFQZ010000005">
    <property type="protein sequence ID" value="KAK9724497.1"/>
    <property type="molecule type" value="Genomic_DNA"/>
</dbReference>
<evidence type="ECO:0000313" key="3">
    <source>
        <dbReference type="Proteomes" id="UP001443914"/>
    </source>
</evidence>
<dbReference type="PANTHER" id="PTHR34222">
    <property type="entry name" value="GAG_PRE-INTEGRS DOMAIN-CONTAINING PROTEIN"/>
    <property type="match status" value="1"/>
</dbReference>
<evidence type="ECO:0000313" key="2">
    <source>
        <dbReference type="EMBL" id="KAK9724497.1"/>
    </source>
</evidence>
<feature type="region of interest" description="Disordered" evidence="1">
    <location>
        <begin position="171"/>
        <end position="222"/>
    </location>
</feature>
<organism evidence="2 3">
    <name type="scientific">Saponaria officinalis</name>
    <name type="common">Common soapwort</name>
    <name type="synonym">Lychnis saponaria</name>
    <dbReference type="NCBI Taxonomy" id="3572"/>
    <lineage>
        <taxon>Eukaryota</taxon>
        <taxon>Viridiplantae</taxon>
        <taxon>Streptophyta</taxon>
        <taxon>Embryophyta</taxon>
        <taxon>Tracheophyta</taxon>
        <taxon>Spermatophyta</taxon>
        <taxon>Magnoliopsida</taxon>
        <taxon>eudicotyledons</taxon>
        <taxon>Gunneridae</taxon>
        <taxon>Pentapetalae</taxon>
        <taxon>Caryophyllales</taxon>
        <taxon>Caryophyllaceae</taxon>
        <taxon>Caryophylleae</taxon>
        <taxon>Saponaria</taxon>
    </lineage>
</organism>
<proteinExistence type="predicted"/>
<dbReference type="Proteomes" id="UP001443914">
    <property type="component" value="Unassembled WGS sequence"/>
</dbReference>
<sequence length="222" mass="25220">MEPENSSSTKKLMRSHKKGRSIEEYYTQLQMVWDELENMCTLPAISKITTDVAEYLKAVENQAEEKRLFQFLNGLDKEYGILRSSILLMDPLPSVKNAVSLMLQEEVQSINLGRTKTPEMSALMSKGEYDRDKCAHCGRDNHKSEMCWEIKGYPVGHPKYKKPYQKIGYRNNSGGTFRQQRGYQGSNRSATYNGESKNYRKTAANARAEPPDLSTAIGATTQ</sequence>
<protein>
    <recommendedName>
        <fullName evidence="4">Retrotransposon gag domain-containing protein</fullName>
    </recommendedName>
</protein>
<dbReference type="PANTHER" id="PTHR34222:SF97">
    <property type="entry name" value="CATALYTIC REGION, PUTATIVE-RELATED"/>
    <property type="match status" value="1"/>
</dbReference>
<keyword evidence="3" id="KW-1185">Reference proteome</keyword>
<evidence type="ECO:0008006" key="4">
    <source>
        <dbReference type="Google" id="ProtNLM"/>
    </source>
</evidence>
<dbReference type="AlphaFoldDB" id="A0AAW1KVH2"/>
<name>A0AAW1KVH2_SAPOF</name>
<feature type="compositionally biased region" description="Polar residues" evidence="1">
    <location>
        <begin position="171"/>
        <end position="196"/>
    </location>
</feature>
<gene>
    <name evidence="2" type="ORF">RND81_05G077100</name>
</gene>
<reference evidence="2" key="1">
    <citation type="submission" date="2024-03" db="EMBL/GenBank/DDBJ databases">
        <title>WGS assembly of Saponaria officinalis var. Norfolk2.</title>
        <authorList>
            <person name="Jenkins J."/>
            <person name="Shu S."/>
            <person name="Grimwood J."/>
            <person name="Barry K."/>
            <person name="Goodstein D."/>
            <person name="Schmutz J."/>
            <person name="Leebens-Mack J."/>
            <person name="Osbourn A."/>
        </authorList>
    </citation>
    <scope>NUCLEOTIDE SEQUENCE [LARGE SCALE GENOMIC DNA]</scope>
    <source>
        <strain evidence="2">JIC</strain>
    </source>
</reference>
<comment type="caution">
    <text evidence="2">The sequence shown here is derived from an EMBL/GenBank/DDBJ whole genome shotgun (WGS) entry which is preliminary data.</text>
</comment>